<dbReference type="Proteomes" id="UP000290288">
    <property type="component" value="Unassembled WGS sequence"/>
</dbReference>
<organism evidence="2 3">
    <name type="scientific">Candolleomyces aberdarensis</name>
    <dbReference type="NCBI Taxonomy" id="2316362"/>
    <lineage>
        <taxon>Eukaryota</taxon>
        <taxon>Fungi</taxon>
        <taxon>Dikarya</taxon>
        <taxon>Basidiomycota</taxon>
        <taxon>Agaricomycotina</taxon>
        <taxon>Agaricomycetes</taxon>
        <taxon>Agaricomycetidae</taxon>
        <taxon>Agaricales</taxon>
        <taxon>Agaricineae</taxon>
        <taxon>Psathyrellaceae</taxon>
        <taxon>Candolleomyces</taxon>
    </lineage>
</organism>
<feature type="region of interest" description="Disordered" evidence="1">
    <location>
        <begin position="128"/>
        <end position="184"/>
    </location>
</feature>
<feature type="compositionally biased region" description="Gly residues" evidence="1">
    <location>
        <begin position="129"/>
        <end position="138"/>
    </location>
</feature>
<evidence type="ECO:0000313" key="3">
    <source>
        <dbReference type="Proteomes" id="UP000290288"/>
    </source>
</evidence>
<feature type="compositionally biased region" description="Low complexity" evidence="1">
    <location>
        <begin position="238"/>
        <end position="256"/>
    </location>
</feature>
<feature type="compositionally biased region" description="Polar residues" evidence="1">
    <location>
        <begin position="397"/>
        <end position="417"/>
    </location>
</feature>
<dbReference type="AlphaFoldDB" id="A0A4Q2DC53"/>
<comment type="caution">
    <text evidence="2">The sequence shown here is derived from an EMBL/GenBank/DDBJ whole genome shotgun (WGS) entry which is preliminary data.</text>
</comment>
<accession>A0A4Q2DC53</accession>
<dbReference type="EMBL" id="SDEE01000352">
    <property type="protein sequence ID" value="RXW17290.1"/>
    <property type="molecule type" value="Genomic_DNA"/>
</dbReference>
<feature type="compositionally biased region" description="Polar residues" evidence="1">
    <location>
        <begin position="272"/>
        <end position="293"/>
    </location>
</feature>
<feature type="compositionally biased region" description="Polar residues" evidence="1">
    <location>
        <begin position="313"/>
        <end position="325"/>
    </location>
</feature>
<feature type="compositionally biased region" description="Pro residues" evidence="1">
    <location>
        <begin position="43"/>
        <end position="54"/>
    </location>
</feature>
<gene>
    <name evidence="2" type="ORF">EST38_g8566</name>
</gene>
<feature type="compositionally biased region" description="Pro residues" evidence="1">
    <location>
        <begin position="359"/>
        <end position="370"/>
    </location>
</feature>
<dbReference type="OrthoDB" id="2160599at2759"/>
<name>A0A4Q2DC53_9AGAR</name>
<dbReference type="STRING" id="2316362.A0A4Q2DC53"/>
<sequence>MLASLGPFGHCLPHPTRMLVVAMNGDHRYQHNPVSNAVAGPSKPSPAPSTPPTIPTFGGTANASADLGPSSSPPHHPVTLAPLNLFLPPPVPPPPKQHLESTQDLLARFHLHSAYDRYVRPAIVPGNEATGGGMGAGASSGDKGKGKEVDMDVGETGAKMGSDVVPGGGEDDDEGGGGKGEKKKKNTYKHLIKGLPEDAFAVSPEGLKGWNANALVLESAQAREDRRKRKELKRLANLAKAQQQQQQGQQQEQTAQPPAPGVPLQAPVPTTAPVTSFKSQGSGTPLGNPSTPRSAVVSGGTPRPGSTVPRPGSTISRPGTASGTPAATPVQPVQSAAKPPVPRPGSTVPRPGSTIQGLPPRPPSTHPAPPVTSMKVSTPYGDQPRGQKRPRDEANPGQMTNGSNGNGALNGTSNGTAPVSGGVVPPKPFLSAKAGSAGVRPRPVKKQRVDTPQSNGAVQQQPTPQGV</sequence>
<protein>
    <submittedName>
        <fullName evidence="2">Uncharacterized protein</fullName>
    </submittedName>
</protein>
<evidence type="ECO:0000256" key="1">
    <source>
        <dbReference type="SAM" id="MobiDB-lite"/>
    </source>
</evidence>
<reference evidence="2 3" key="1">
    <citation type="submission" date="2019-01" db="EMBL/GenBank/DDBJ databases">
        <title>Draft genome sequence of Psathyrella aberdarensis IHI B618.</title>
        <authorList>
            <person name="Buettner E."/>
            <person name="Kellner H."/>
        </authorList>
    </citation>
    <scope>NUCLEOTIDE SEQUENCE [LARGE SCALE GENOMIC DNA]</scope>
    <source>
        <strain evidence="2 3">IHI B618</strain>
    </source>
</reference>
<proteinExistence type="predicted"/>
<feature type="compositionally biased region" description="Polar residues" evidence="1">
    <location>
        <begin position="450"/>
        <end position="467"/>
    </location>
</feature>
<keyword evidence="3" id="KW-1185">Reference proteome</keyword>
<feature type="region of interest" description="Disordered" evidence="1">
    <location>
        <begin position="33"/>
        <end position="81"/>
    </location>
</feature>
<feature type="region of interest" description="Disordered" evidence="1">
    <location>
        <begin position="238"/>
        <end position="467"/>
    </location>
</feature>
<evidence type="ECO:0000313" key="2">
    <source>
        <dbReference type="EMBL" id="RXW17290.1"/>
    </source>
</evidence>